<dbReference type="InterPro" id="IPR011047">
    <property type="entry name" value="Quinoprotein_ADH-like_sf"/>
</dbReference>
<reference evidence="4" key="1">
    <citation type="submission" date="2022-02" db="EMBL/GenBank/DDBJ databases">
        <title>Polaribacter sp. MSW13, isolated from seawater.</title>
        <authorList>
            <person name="Kristyanto S."/>
            <person name="Jung J."/>
            <person name="Jeon C.O."/>
        </authorList>
    </citation>
    <scope>NUCLEOTIDE SEQUENCE</scope>
    <source>
        <strain evidence="4">MSW13</strain>
    </source>
</reference>
<comment type="caution">
    <text evidence="4">The sequence shown here is derived from an EMBL/GenBank/DDBJ whole genome shotgun (WGS) entry which is preliminary data.</text>
</comment>
<keyword evidence="5" id="KW-1185">Reference proteome</keyword>
<dbReference type="Proteomes" id="UP001139369">
    <property type="component" value="Unassembled WGS sequence"/>
</dbReference>
<name>A0A9X1VTS2_9FLAO</name>
<organism evidence="4 5">
    <name type="scientific">Polaribacter marinus</name>
    <dbReference type="NCBI Taxonomy" id="2916838"/>
    <lineage>
        <taxon>Bacteria</taxon>
        <taxon>Pseudomonadati</taxon>
        <taxon>Bacteroidota</taxon>
        <taxon>Flavobacteriia</taxon>
        <taxon>Flavobacteriales</taxon>
        <taxon>Flavobacteriaceae</taxon>
    </lineage>
</organism>
<dbReference type="InterPro" id="IPR030916">
    <property type="entry name" value="ELWxxDGT_rpt"/>
</dbReference>
<accession>A0A9X1VTS2</accession>
<evidence type="ECO:0000313" key="5">
    <source>
        <dbReference type="Proteomes" id="UP001139369"/>
    </source>
</evidence>
<dbReference type="EMBL" id="JAKQYM010000006">
    <property type="protein sequence ID" value="MCI2229366.1"/>
    <property type="molecule type" value="Genomic_DNA"/>
</dbReference>
<dbReference type="SUPFAM" id="SSF50998">
    <property type="entry name" value="Quinoprotein alcohol dehydrogenase-like"/>
    <property type="match status" value="1"/>
</dbReference>
<evidence type="ECO:0000256" key="1">
    <source>
        <dbReference type="ARBA" id="ARBA00022729"/>
    </source>
</evidence>
<dbReference type="NCBIfam" id="TIGR04183">
    <property type="entry name" value="Por_Secre_tail"/>
    <property type="match status" value="1"/>
</dbReference>
<dbReference type="RefSeq" id="WP_242178492.1">
    <property type="nucleotide sequence ID" value="NZ_JAKQYM010000006.1"/>
</dbReference>
<dbReference type="InterPro" id="IPR026444">
    <property type="entry name" value="Secre_tail"/>
</dbReference>
<dbReference type="NCBIfam" id="TIGR04534">
    <property type="entry name" value="ELWxxDGT_rpt"/>
    <property type="match status" value="1"/>
</dbReference>
<dbReference type="SUPFAM" id="SSF63829">
    <property type="entry name" value="Calcium-dependent phosphotriesterase"/>
    <property type="match status" value="1"/>
</dbReference>
<evidence type="ECO:0000259" key="3">
    <source>
        <dbReference type="Pfam" id="PF18962"/>
    </source>
</evidence>
<feature type="signal peptide" evidence="2">
    <location>
        <begin position="1"/>
        <end position="20"/>
    </location>
</feature>
<dbReference type="Pfam" id="PF18962">
    <property type="entry name" value="Por_Secre_tail"/>
    <property type="match status" value="1"/>
</dbReference>
<dbReference type="SUPFAM" id="SSF63825">
    <property type="entry name" value="YWTD domain"/>
    <property type="match status" value="1"/>
</dbReference>
<dbReference type="AlphaFoldDB" id="A0A9X1VTS2"/>
<sequence length="1025" mass="112803">MKKITLITSLMLFISVSISSQITLVKDILQTDGDAWVFSLLDGGSYTVFMYNGNGGSEIWASNGTEAGTKNIGGNIPDIFNMHEKSIVFNNELYFVLETGDTGAEVFKTDGTEAGTTIVKDINTNPNSGSNPDNFIIFNNELYFTADADWFGTKLWKTDGTEAGTTIVNNDVKYPSNLTVFNDNLYFLGEDENFDSELWKTDGTEAGTEMLKNISPVGSSSPHDFIVFNNELFFAAYTDTSGEELWKTDGTEAGTVMLKEINNGDLGSDIGNLIINNNSLMFSANDNINGRELWKTDGTEAGTVMVKNISTGDASTIFNNFIPFDATTTFFLANTEDFGVELWKTDGTEAGTILVKDINPGVESGISEFSSIDPIVQNGIMYFSGNDGVNGFELWKTDGTEVGTLMIKDINSDNTIDNGRGVIHGFSLLNNKVVFEAFSTDTNRELWQTDGTEAGTVIIKDMNPGRGWGTSMEGAVVINNTLIFNGSNGINGFELWKTDGTEAGTVMLKNLNGIPNGSNPSNFAVALDRLYIQADSTNFGSSRLFATDGITSDWVIDNDNGPIIGPKAITEYKDKAYFVSTDFSEDYGIFYTDLENSKEFVTKINPGGFANISSFFHYENTNELFFAADDGVNGKELWKTDGTDVGTVLVKDIEPGENDSSPSDFFEFNNNLYFMTTKATSSFPRSYKKTLWKTDGTEAGTILVKEFDFYGNNYPPYFTEYKSKLYFTVFDNSTGAIHLWRTDGTEAGTEAAYVGFDYPNNMIVINDEMFLAATNGEEGQEMWKYDGENAEIFKAFYEGASTGYAPFTNFRKLVNGNLYFTVYEEGSVKSLWKSDGTDEGTVKLLDNFSYVNDLAMAGDILYLSLNNDANGTELWKTDGTEAGTVLVQDLYPGEDSFGFKNSSNPSNLTALGNDLYFSANTLEYGLELFKLENAVLNVENQTLLNLDLKVNVYPNPASTTVTISSLNNDKIQKIEVYNIMGKRVLLKASEDENNKTLDVSRLSSGIYIIKANINNTSVSKKLIIK</sequence>
<keyword evidence="1 2" id="KW-0732">Signal</keyword>
<protein>
    <submittedName>
        <fullName evidence="4">T9SS type A sorting domain-containing protein</fullName>
    </submittedName>
</protein>
<proteinExistence type="predicted"/>
<evidence type="ECO:0000313" key="4">
    <source>
        <dbReference type="EMBL" id="MCI2229366.1"/>
    </source>
</evidence>
<evidence type="ECO:0000256" key="2">
    <source>
        <dbReference type="SAM" id="SignalP"/>
    </source>
</evidence>
<feature type="domain" description="Secretion system C-terminal sorting" evidence="3">
    <location>
        <begin position="952"/>
        <end position="1024"/>
    </location>
</feature>
<feature type="chain" id="PRO_5040747120" evidence="2">
    <location>
        <begin position="21"/>
        <end position="1025"/>
    </location>
</feature>
<gene>
    <name evidence="4" type="ORF">MC378_09330</name>
</gene>